<evidence type="ECO:0000256" key="4">
    <source>
        <dbReference type="ARBA" id="ARBA00022692"/>
    </source>
</evidence>
<dbReference type="Pfam" id="PF18682">
    <property type="entry name" value="PilA4"/>
    <property type="match status" value="1"/>
</dbReference>
<dbReference type="AlphaFoldDB" id="A0AAU7UF48"/>
<keyword evidence="3" id="KW-0488">Methylation</keyword>
<dbReference type="EMBL" id="CP158299">
    <property type="protein sequence ID" value="XBV87097.1"/>
    <property type="molecule type" value="Genomic_DNA"/>
</dbReference>
<evidence type="ECO:0000256" key="2">
    <source>
        <dbReference type="ARBA" id="ARBA00004418"/>
    </source>
</evidence>
<keyword evidence="4 9" id="KW-0812">Transmembrane</keyword>
<dbReference type="InterPro" id="IPR012902">
    <property type="entry name" value="N_methyl_site"/>
</dbReference>
<keyword evidence="6 9" id="KW-1133">Transmembrane helix</keyword>
<dbReference type="PROSITE" id="PS00409">
    <property type="entry name" value="PROKAR_NTER_METHYL"/>
    <property type="match status" value="1"/>
</dbReference>
<keyword evidence="7 9" id="KW-0472">Membrane</keyword>
<reference evidence="11" key="1">
    <citation type="submission" date="2024-06" db="EMBL/GenBank/DDBJ databases">
        <title>Draft Genome Sequence of Deinococcus sonorensis Type Strain KR-87, a Biofilm Producing Representative of the Genus Deinococcus.</title>
        <authorList>
            <person name="Boren L.S."/>
            <person name="Grosso R.A."/>
            <person name="Hugenberg-Cox A.N."/>
            <person name="Hill J.T.E."/>
            <person name="Albert C.M."/>
            <person name="Tuohy J.M."/>
        </authorList>
    </citation>
    <scope>NUCLEOTIDE SEQUENCE</scope>
    <source>
        <strain evidence="11">KR-87</strain>
    </source>
</reference>
<dbReference type="KEGG" id="dsc:ABOD76_12575"/>
<dbReference type="PANTHER" id="PTHR30093">
    <property type="entry name" value="GENERAL SECRETION PATHWAY PROTEIN G"/>
    <property type="match status" value="1"/>
</dbReference>
<evidence type="ECO:0000256" key="3">
    <source>
        <dbReference type="ARBA" id="ARBA00022481"/>
    </source>
</evidence>
<dbReference type="GO" id="GO:0009279">
    <property type="term" value="C:cell outer membrane"/>
    <property type="evidence" value="ECO:0007669"/>
    <property type="project" value="UniProtKB-SubCell"/>
</dbReference>
<comment type="subcellular location">
    <subcellularLocation>
        <location evidence="1">Cell outer membrane</location>
        <topology evidence="1">Single-pass membrane protein</topology>
    </subcellularLocation>
    <subcellularLocation>
        <location evidence="2">Periplasm</location>
    </subcellularLocation>
</comment>
<organism evidence="11">
    <name type="scientific">Deinococcus sonorensis KR-87</name>
    <dbReference type="NCBI Taxonomy" id="694439"/>
    <lineage>
        <taxon>Bacteria</taxon>
        <taxon>Thermotogati</taxon>
        <taxon>Deinococcota</taxon>
        <taxon>Deinococci</taxon>
        <taxon>Deinococcales</taxon>
        <taxon>Deinococcaceae</taxon>
        <taxon>Deinococcus</taxon>
    </lineage>
</organism>
<proteinExistence type="predicted"/>
<dbReference type="PANTHER" id="PTHR30093:SF44">
    <property type="entry name" value="TYPE II SECRETION SYSTEM CORE PROTEIN G"/>
    <property type="match status" value="1"/>
</dbReference>
<name>A0AAU7UF48_9DEIO</name>
<evidence type="ECO:0000256" key="5">
    <source>
        <dbReference type="ARBA" id="ARBA00022764"/>
    </source>
</evidence>
<evidence type="ECO:0000259" key="10">
    <source>
        <dbReference type="Pfam" id="PF18682"/>
    </source>
</evidence>
<sequence>MRRVQGFTLIELLIAIAIIGILAAALIPNLLNARKVANNRAAQSYLHVAITGAEASRTSGSPIASASAVPCNSSNVLGTTAPFPSSVVDCQVYQTANGTYGYVTASTGTTFQFNGMNMQLSATAGLPTSMP</sequence>
<dbReference type="InterPro" id="IPR045584">
    <property type="entry name" value="Pilin-like"/>
</dbReference>
<evidence type="ECO:0000256" key="9">
    <source>
        <dbReference type="SAM" id="Phobius"/>
    </source>
</evidence>
<dbReference type="Gene3D" id="3.30.700.10">
    <property type="entry name" value="Glycoprotein, Type 4 Pilin"/>
    <property type="match status" value="1"/>
</dbReference>
<evidence type="ECO:0000256" key="6">
    <source>
        <dbReference type="ARBA" id="ARBA00022989"/>
    </source>
</evidence>
<feature type="domain" description="Pilin A4" evidence="10">
    <location>
        <begin position="38"/>
        <end position="119"/>
    </location>
</feature>
<keyword evidence="8" id="KW-0998">Cell outer membrane</keyword>
<keyword evidence="5" id="KW-0574">Periplasm</keyword>
<accession>A0AAU7UF48</accession>
<protein>
    <submittedName>
        <fullName evidence="11">Prepilin-type N-terminal cleavage/methylation domain-containing protein</fullName>
    </submittedName>
</protein>
<dbReference type="Pfam" id="PF07963">
    <property type="entry name" value="N_methyl"/>
    <property type="match status" value="1"/>
</dbReference>
<evidence type="ECO:0000313" key="11">
    <source>
        <dbReference type="EMBL" id="XBV87097.1"/>
    </source>
</evidence>
<dbReference type="GO" id="GO:0042597">
    <property type="term" value="C:periplasmic space"/>
    <property type="evidence" value="ECO:0007669"/>
    <property type="project" value="UniProtKB-SubCell"/>
</dbReference>
<dbReference type="NCBIfam" id="TIGR02532">
    <property type="entry name" value="IV_pilin_GFxxxE"/>
    <property type="match status" value="1"/>
</dbReference>
<gene>
    <name evidence="11" type="ORF">ABOD76_12575</name>
</gene>
<evidence type="ECO:0000256" key="8">
    <source>
        <dbReference type="ARBA" id="ARBA00023237"/>
    </source>
</evidence>
<dbReference type="InterPro" id="IPR041050">
    <property type="entry name" value="PilA4"/>
</dbReference>
<dbReference type="SUPFAM" id="SSF54523">
    <property type="entry name" value="Pili subunits"/>
    <property type="match status" value="1"/>
</dbReference>
<feature type="transmembrane region" description="Helical" evidence="9">
    <location>
        <begin position="12"/>
        <end position="31"/>
    </location>
</feature>
<dbReference type="RefSeq" id="WP_350245211.1">
    <property type="nucleotide sequence ID" value="NZ_CP158299.1"/>
</dbReference>
<evidence type="ECO:0000256" key="7">
    <source>
        <dbReference type="ARBA" id="ARBA00023136"/>
    </source>
</evidence>
<evidence type="ECO:0000256" key="1">
    <source>
        <dbReference type="ARBA" id="ARBA00004203"/>
    </source>
</evidence>